<organism evidence="12 13">
    <name type="scientific">Peronospora belbahrii</name>
    <dbReference type="NCBI Taxonomy" id="622444"/>
    <lineage>
        <taxon>Eukaryota</taxon>
        <taxon>Sar</taxon>
        <taxon>Stramenopiles</taxon>
        <taxon>Oomycota</taxon>
        <taxon>Peronosporomycetes</taxon>
        <taxon>Peronosporales</taxon>
        <taxon>Peronosporaceae</taxon>
        <taxon>Peronospora</taxon>
    </lineage>
</organism>
<keyword evidence="5" id="KW-0547">Nucleotide-binding</keyword>
<keyword evidence="8 9" id="KW-0472">Membrane</keyword>
<evidence type="ECO:0000256" key="5">
    <source>
        <dbReference type="ARBA" id="ARBA00022741"/>
    </source>
</evidence>
<protein>
    <recommendedName>
        <fullName evidence="14">ABC transporter domain-containing protein</fullName>
    </recommendedName>
</protein>
<keyword evidence="6" id="KW-0067">ATP-binding</keyword>
<feature type="transmembrane region" description="Helical" evidence="9">
    <location>
        <begin position="514"/>
        <end position="537"/>
    </location>
</feature>
<evidence type="ECO:0000313" key="12">
    <source>
        <dbReference type="EMBL" id="CAH0515613.1"/>
    </source>
</evidence>
<evidence type="ECO:0000256" key="2">
    <source>
        <dbReference type="ARBA" id="ARBA00022448"/>
    </source>
</evidence>
<dbReference type="PROSITE" id="PS50893">
    <property type="entry name" value="ABC_TRANSPORTER_2"/>
    <property type="match status" value="1"/>
</dbReference>
<feature type="domain" description="ABC transmembrane type-1" evidence="11">
    <location>
        <begin position="47"/>
        <end position="183"/>
    </location>
</feature>
<dbReference type="InterPro" id="IPR003439">
    <property type="entry name" value="ABC_transporter-like_ATP-bd"/>
</dbReference>
<sequence length="538" mass="59592">MVNSVFQELLRLSATARRTMDSGEVVTLAGVDSERFMKAYAIGIWCIVSPIILVARSCMLSKHIGAYRRRISKVSANQVEFTNEALVGIQAIKLYAWEDSINETIRQICTEEVTLMRQYNYLRLCNAVLMFLAPSIINMMCFMVYILLSNTLDAATTFVIVALTNACKVAFSIFANFSVAVSEVIISALRVKDFLVSGDVEGKSQLELNQGHDTAIVSFQDADFQWTEETPVPTLSNLTFQLQTGSLTVIVGPVESGKSSLVNAILGEMQQLRGTRVVRGNMAYASQQAWIQNQTVRDNILFGETYDAQHYQRVIEACQLKPDFDMLERGDQTEVGERGITLSGGQKSRVGLARAMYRARHCDFVVLDDALSALDVHVSNAVFFYGVMGIAQGLTRILVLNSHYHSLQYADRVLVMSNGQIVGDGTLDQLQGKFLLLESPSPVNQSNDAEEINTSASTVHQVKHEQPIEAVLINEKGRGLKKHKAPKKLVAEENRHVGSVCIRTYLNYLASSEWNGYVLVATSFAMFTAAQAALFFCD</sequence>
<feature type="domain" description="ABC transporter" evidence="10">
    <location>
        <begin position="217"/>
        <end position="443"/>
    </location>
</feature>
<comment type="caution">
    <text evidence="12">The sequence shown here is derived from an EMBL/GenBank/DDBJ whole genome shotgun (WGS) entry which is preliminary data.</text>
</comment>
<dbReference type="InterPro" id="IPR017871">
    <property type="entry name" value="ABC_transporter-like_CS"/>
</dbReference>
<evidence type="ECO:0000259" key="10">
    <source>
        <dbReference type="PROSITE" id="PS50893"/>
    </source>
</evidence>
<dbReference type="SUPFAM" id="SSF90123">
    <property type="entry name" value="ABC transporter transmembrane region"/>
    <property type="match status" value="1"/>
</dbReference>
<dbReference type="InterPro" id="IPR036640">
    <property type="entry name" value="ABC1_TM_sf"/>
</dbReference>
<keyword evidence="2" id="KW-0813">Transport</keyword>
<keyword evidence="3 9" id="KW-0812">Transmembrane</keyword>
<reference evidence="12 13" key="1">
    <citation type="submission" date="2021-11" db="EMBL/GenBank/DDBJ databases">
        <authorList>
            <person name="Islam A."/>
            <person name="Islam S."/>
            <person name="Flora M.S."/>
            <person name="Rahman M."/>
            <person name="Ziaur R.M."/>
            <person name="Epstein J.H."/>
            <person name="Hassan M."/>
            <person name="Klassen M."/>
            <person name="Woodard K."/>
            <person name="Webb A."/>
            <person name="Webby R.J."/>
            <person name="El Zowalaty M.E."/>
        </authorList>
    </citation>
    <scope>NUCLEOTIDE SEQUENCE [LARGE SCALE GENOMIC DNA]</scope>
    <source>
        <strain evidence="12">Pbs1</strain>
    </source>
</reference>
<evidence type="ECO:0000256" key="1">
    <source>
        <dbReference type="ARBA" id="ARBA00004128"/>
    </source>
</evidence>
<proteinExistence type="predicted"/>
<dbReference type="InterPro" id="IPR050173">
    <property type="entry name" value="ABC_transporter_C-like"/>
</dbReference>
<dbReference type="Proteomes" id="UP001158986">
    <property type="component" value="Unassembled WGS sequence"/>
</dbReference>
<feature type="transmembrane region" description="Helical" evidence="9">
    <location>
        <begin position="39"/>
        <end position="60"/>
    </location>
</feature>
<name>A0ABN8CT20_9STRA</name>
<dbReference type="Pfam" id="PF00005">
    <property type="entry name" value="ABC_tran"/>
    <property type="match status" value="1"/>
</dbReference>
<keyword evidence="13" id="KW-1185">Reference proteome</keyword>
<evidence type="ECO:0000313" key="13">
    <source>
        <dbReference type="Proteomes" id="UP001158986"/>
    </source>
</evidence>
<comment type="subcellular location">
    <subcellularLocation>
        <location evidence="1">Vacuole membrane</location>
        <topology evidence="1">Multi-pass membrane protein</topology>
    </subcellularLocation>
</comment>
<dbReference type="PROSITE" id="PS00211">
    <property type="entry name" value="ABC_TRANSPORTER_1"/>
    <property type="match status" value="1"/>
</dbReference>
<dbReference type="Gene3D" id="3.40.50.300">
    <property type="entry name" value="P-loop containing nucleotide triphosphate hydrolases"/>
    <property type="match status" value="1"/>
</dbReference>
<dbReference type="PANTHER" id="PTHR24223:SF443">
    <property type="entry name" value="MULTIDRUG-RESISTANCE LIKE PROTEIN 1, ISOFORM I"/>
    <property type="match status" value="1"/>
</dbReference>
<evidence type="ECO:0000256" key="7">
    <source>
        <dbReference type="ARBA" id="ARBA00022989"/>
    </source>
</evidence>
<evidence type="ECO:0008006" key="14">
    <source>
        <dbReference type="Google" id="ProtNLM"/>
    </source>
</evidence>
<evidence type="ECO:0000256" key="3">
    <source>
        <dbReference type="ARBA" id="ARBA00022692"/>
    </source>
</evidence>
<dbReference type="Gene3D" id="1.20.1560.10">
    <property type="entry name" value="ABC transporter type 1, transmembrane domain"/>
    <property type="match status" value="1"/>
</dbReference>
<evidence type="ECO:0000256" key="8">
    <source>
        <dbReference type="ARBA" id="ARBA00023136"/>
    </source>
</evidence>
<evidence type="ECO:0000256" key="4">
    <source>
        <dbReference type="ARBA" id="ARBA00022737"/>
    </source>
</evidence>
<gene>
    <name evidence="12" type="ORF">PBS001_LOCUS2317</name>
</gene>
<dbReference type="PROSITE" id="PS50929">
    <property type="entry name" value="ABC_TM1F"/>
    <property type="match status" value="1"/>
</dbReference>
<dbReference type="InterPro" id="IPR003593">
    <property type="entry name" value="AAA+_ATPase"/>
</dbReference>
<dbReference type="InterPro" id="IPR027417">
    <property type="entry name" value="P-loop_NTPase"/>
</dbReference>
<dbReference type="SUPFAM" id="SSF52540">
    <property type="entry name" value="P-loop containing nucleoside triphosphate hydrolases"/>
    <property type="match status" value="1"/>
</dbReference>
<evidence type="ECO:0000256" key="6">
    <source>
        <dbReference type="ARBA" id="ARBA00022840"/>
    </source>
</evidence>
<accession>A0ABN8CT20</accession>
<evidence type="ECO:0000259" key="11">
    <source>
        <dbReference type="PROSITE" id="PS50929"/>
    </source>
</evidence>
<dbReference type="PANTHER" id="PTHR24223">
    <property type="entry name" value="ATP-BINDING CASSETTE SUB-FAMILY C"/>
    <property type="match status" value="1"/>
</dbReference>
<keyword evidence="4" id="KW-0677">Repeat</keyword>
<dbReference type="CDD" id="cd03250">
    <property type="entry name" value="ABCC_MRP_domain1"/>
    <property type="match status" value="1"/>
</dbReference>
<feature type="transmembrane region" description="Helical" evidence="9">
    <location>
        <begin position="124"/>
        <end position="148"/>
    </location>
</feature>
<dbReference type="EMBL" id="CAKLCB010000125">
    <property type="protein sequence ID" value="CAH0515613.1"/>
    <property type="molecule type" value="Genomic_DNA"/>
</dbReference>
<dbReference type="SMART" id="SM00382">
    <property type="entry name" value="AAA"/>
    <property type="match status" value="1"/>
</dbReference>
<dbReference type="InterPro" id="IPR011527">
    <property type="entry name" value="ABC1_TM_dom"/>
</dbReference>
<dbReference type="Pfam" id="PF00664">
    <property type="entry name" value="ABC_membrane"/>
    <property type="match status" value="1"/>
</dbReference>
<keyword evidence="7 9" id="KW-1133">Transmembrane helix</keyword>
<evidence type="ECO:0000256" key="9">
    <source>
        <dbReference type="SAM" id="Phobius"/>
    </source>
</evidence>